<proteinExistence type="predicted"/>
<organism evidence="2 3">
    <name type="scientific">Merluccius polli</name>
    <name type="common">Benguela hake</name>
    <name type="synonym">Merluccius cadenati</name>
    <dbReference type="NCBI Taxonomy" id="89951"/>
    <lineage>
        <taxon>Eukaryota</taxon>
        <taxon>Metazoa</taxon>
        <taxon>Chordata</taxon>
        <taxon>Craniata</taxon>
        <taxon>Vertebrata</taxon>
        <taxon>Euteleostomi</taxon>
        <taxon>Actinopterygii</taxon>
        <taxon>Neopterygii</taxon>
        <taxon>Teleostei</taxon>
        <taxon>Neoteleostei</taxon>
        <taxon>Acanthomorphata</taxon>
        <taxon>Zeiogadaria</taxon>
        <taxon>Gadariae</taxon>
        <taxon>Gadiformes</taxon>
        <taxon>Gadoidei</taxon>
        <taxon>Merlucciidae</taxon>
        <taxon>Merluccius</taxon>
    </lineage>
</organism>
<feature type="region of interest" description="Disordered" evidence="1">
    <location>
        <begin position="45"/>
        <end position="161"/>
    </location>
</feature>
<sequence length="191" mass="21065">MNDQQGSPSRLRHQVRTDALTAACLLVNKSYRMCELFLRNNVTTLAGNPAKRPLPSRNTSAFDTHRHQNQLGPLGCTARLGIKNSRSEAEWSREQVAQPSSSLLQQQPDSKSGTWAHCGSQNGPANKEEGSNKKQPPATQVMRVKQPGSHSAAKKEKRYSSSCFHLSTNRELQKLPPLSGPQHVYTSVIPV</sequence>
<comment type="caution">
    <text evidence="2">The sequence shown here is derived from an EMBL/GenBank/DDBJ whole genome shotgun (WGS) entry which is preliminary data.</text>
</comment>
<dbReference type="EMBL" id="JAOPHQ010000852">
    <property type="protein sequence ID" value="KAK0153368.1"/>
    <property type="molecule type" value="Genomic_DNA"/>
</dbReference>
<feature type="compositionally biased region" description="Low complexity" evidence="1">
    <location>
        <begin position="98"/>
        <end position="110"/>
    </location>
</feature>
<evidence type="ECO:0000313" key="3">
    <source>
        <dbReference type="Proteomes" id="UP001174136"/>
    </source>
</evidence>
<protein>
    <submittedName>
        <fullName evidence="2">Serine/threonine-protein phosphatase 2A regulatory subunit delta isoform</fullName>
    </submittedName>
</protein>
<name>A0AA47N6K3_MERPO</name>
<evidence type="ECO:0000256" key="1">
    <source>
        <dbReference type="SAM" id="MobiDB-lite"/>
    </source>
</evidence>
<reference evidence="2" key="1">
    <citation type="journal article" date="2023" name="Front. Mar. Sci.">
        <title>A new Merluccius polli reference genome to investigate the effects of global change in West African waters.</title>
        <authorList>
            <person name="Mateo J.L."/>
            <person name="Blanco-Fernandez C."/>
            <person name="Garcia-Vazquez E."/>
            <person name="Machado-Schiaffino G."/>
        </authorList>
    </citation>
    <scope>NUCLEOTIDE SEQUENCE</scope>
    <source>
        <strain evidence="2">C29</strain>
        <tissue evidence="2">Fin</tissue>
    </source>
</reference>
<dbReference type="AlphaFoldDB" id="A0AA47N6K3"/>
<accession>A0AA47N6K3</accession>
<gene>
    <name evidence="2" type="primary">PPP2R5D</name>
    <name evidence="2" type="ORF">N1851_004960</name>
</gene>
<evidence type="ECO:0000313" key="2">
    <source>
        <dbReference type="EMBL" id="KAK0153368.1"/>
    </source>
</evidence>
<dbReference type="Proteomes" id="UP001174136">
    <property type="component" value="Unassembled WGS sequence"/>
</dbReference>
<keyword evidence="3" id="KW-1185">Reference proteome</keyword>